<evidence type="ECO:0000256" key="5">
    <source>
        <dbReference type="SAM" id="Phobius"/>
    </source>
</evidence>
<keyword evidence="3 5" id="KW-1133">Transmembrane helix</keyword>
<feature type="transmembrane region" description="Helical" evidence="5">
    <location>
        <begin position="23"/>
        <end position="41"/>
    </location>
</feature>
<keyword evidence="2 5" id="KW-0812">Transmembrane</keyword>
<organism evidence="6 7">
    <name type="scientific">Pseudonocardia bannensis</name>
    <dbReference type="NCBI Taxonomy" id="630973"/>
    <lineage>
        <taxon>Bacteria</taxon>
        <taxon>Bacillati</taxon>
        <taxon>Actinomycetota</taxon>
        <taxon>Actinomycetes</taxon>
        <taxon>Pseudonocardiales</taxon>
        <taxon>Pseudonocardiaceae</taxon>
        <taxon>Pseudonocardia</taxon>
    </lineage>
</organism>
<dbReference type="RefSeq" id="WP_169412220.1">
    <property type="nucleotide sequence ID" value="NZ_JAAXKZ010000024.1"/>
</dbReference>
<dbReference type="GO" id="GO:0022857">
    <property type="term" value="F:transmembrane transporter activity"/>
    <property type="evidence" value="ECO:0007669"/>
    <property type="project" value="InterPro"/>
</dbReference>
<keyword evidence="7" id="KW-1185">Reference proteome</keyword>
<name>A0A848DGV3_9PSEU</name>
<gene>
    <name evidence="6" type="ORF">HF519_09365</name>
</gene>
<dbReference type="Gene3D" id="1.20.1250.20">
    <property type="entry name" value="MFS general substrate transporter like domains"/>
    <property type="match status" value="1"/>
</dbReference>
<sequence length="56" mass="5947">MLLAATAFLVSTTFPPPAAGGLGLAYGPYTTFAVLSFVFVLRPVPETKGKQLEEME</sequence>
<comment type="caution">
    <text evidence="6">The sequence shown here is derived from an EMBL/GenBank/DDBJ whole genome shotgun (WGS) entry which is preliminary data.</text>
</comment>
<dbReference type="EMBL" id="JAAXKZ010000024">
    <property type="protein sequence ID" value="NMH91785.1"/>
    <property type="molecule type" value="Genomic_DNA"/>
</dbReference>
<evidence type="ECO:0000256" key="1">
    <source>
        <dbReference type="ARBA" id="ARBA00004370"/>
    </source>
</evidence>
<evidence type="ECO:0000256" key="4">
    <source>
        <dbReference type="ARBA" id="ARBA00023136"/>
    </source>
</evidence>
<dbReference type="Proteomes" id="UP000586918">
    <property type="component" value="Unassembled WGS sequence"/>
</dbReference>
<dbReference type="AlphaFoldDB" id="A0A848DGV3"/>
<evidence type="ECO:0000256" key="3">
    <source>
        <dbReference type="ARBA" id="ARBA00022989"/>
    </source>
</evidence>
<evidence type="ECO:0000256" key="2">
    <source>
        <dbReference type="ARBA" id="ARBA00022692"/>
    </source>
</evidence>
<dbReference type="Pfam" id="PF00083">
    <property type="entry name" value="Sugar_tr"/>
    <property type="match status" value="1"/>
</dbReference>
<accession>A0A848DGV3</accession>
<dbReference type="InterPro" id="IPR005828">
    <property type="entry name" value="MFS_sugar_transport-like"/>
</dbReference>
<reference evidence="6 7" key="1">
    <citation type="submission" date="2020-04" db="EMBL/GenBank/DDBJ databases">
        <authorList>
            <person name="Klaysubun C."/>
            <person name="Duangmal K."/>
            <person name="Lipun K."/>
        </authorList>
    </citation>
    <scope>NUCLEOTIDE SEQUENCE [LARGE SCALE GENOMIC DNA]</scope>
    <source>
        <strain evidence="6 7">DSM 45300</strain>
    </source>
</reference>
<dbReference type="GO" id="GO:0016020">
    <property type="term" value="C:membrane"/>
    <property type="evidence" value="ECO:0007669"/>
    <property type="project" value="UniProtKB-SubCell"/>
</dbReference>
<evidence type="ECO:0000313" key="6">
    <source>
        <dbReference type="EMBL" id="NMH91785.1"/>
    </source>
</evidence>
<dbReference type="InterPro" id="IPR036259">
    <property type="entry name" value="MFS_trans_sf"/>
</dbReference>
<proteinExistence type="predicted"/>
<evidence type="ECO:0000313" key="7">
    <source>
        <dbReference type="Proteomes" id="UP000586918"/>
    </source>
</evidence>
<protein>
    <submittedName>
        <fullName evidence="6">MFS transporter</fullName>
    </submittedName>
</protein>
<keyword evidence="4 5" id="KW-0472">Membrane</keyword>
<comment type="subcellular location">
    <subcellularLocation>
        <location evidence="1">Membrane</location>
    </subcellularLocation>
</comment>